<keyword evidence="4" id="KW-0479">Metal-binding</keyword>
<dbReference type="CDD" id="cd00207">
    <property type="entry name" value="fer2"/>
    <property type="match status" value="1"/>
</dbReference>
<dbReference type="InterPro" id="IPR012675">
    <property type="entry name" value="Beta-grasp_dom_sf"/>
</dbReference>
<dbReference type="SUPFAM" id="SSF63380">
    <property type="entry name" value="Riboflavin synthase domain-like"/>
    <property type="match status" value="1"/>
</dbReference>
<keyword evidence="3" id="KW-0001">2Fe-2S</keyword>
<comment type="caution">
    <text evidence="12">The sequence shown here is derived from an EMBL/GenBank/DDBJ whole genome shotgun (WGS) entry which is preliminary data.</text>
</comment>
<dbReference type="PANTHER" id="PTHR47354">
    <property type="entry name" value="NADH OXIDOREDUCTASE HCR"/>
    <property type="match status" value="1"/>
</dbReference>
<dbReference type="InterPro" id="IPR039261">
    <property type="entry name" value="FNR_nucleotide-bd"/>
</dbReference>
<dbReference type="Pfam" id="PF00111">
    <property type="entry name" value="Fer2"/>
    <property type="match status" value="1"/>
</dbReference>
<dbReference type="InterPro" id="IPR001709">
    <property type="entry name" value="Flavoprot_Pyr_Nucl_cyt_Rdtase"/>
</dbReference>
<dbReference type="InterPro" id="IPR017938">
    <property type="entry name" value="Riboflavin_synthase-like_b-brl"/>
</dbReference>
<dbReference type="Gene3D" id="3.10.20.30">
    <property type="match status" value="1"/>
</dbReference>
<dbReference type="InterPro" id="IPR017927">
    <property type="entry name" value="FAD-bd_FR_type"/>
</dbReference>
<reference evidence="12 13" key="1">
    <citation type="submission" date="2020-01" db="EMBL/GenBank/DDBJ databases">
        <title>Genome analysis.</title>
        <authorList>
            <person name="Wu S."/>
            <person name="Wang G."/>
        </authorList>
    </citation>
    <scope>NUCLEOTIDE SEQUENCE [LARGE SCALE GENOMIC DNA]</scope>
    <source>
        <strain evidence="12 13">SYL130</strain>
    </source>
</reference>
<evidence type="ECO:0000256" key="2">
    <source>
        <dbReference type="ARBA" id="ARBA00022630"/>
    </source>
</evidence>
<dbReference type="PROSITE" id="PS51384">
    <property type="entry name" value="FAD_FR"/>
    <property type="match status" value="1"/>
</dbReference>
<dbReference type="InterPro" id="IPR001433">
    <property type="entry name" value="OxRdtase_FAD/NAD-bd"/>
</dbReference>
<dbReference type="InterPro" id="IPR001041">
    <property type="entry name" value="2Fe-2S_ferredoxin-type"/>
</dbReference>
<dbReference type="InterPro" id="IPR036010">
    <property type="entry name" value="2Fe-2S_ferredoxin-like_sf"/>
</dbReference>
<evidence type="ECO:0000256" key="5">
    <source>
        <dbReference type="ARBA" id="ARBA00022827"/>
    </source>
</evidence>
<dbReference type="Gene3D" id="2.40.30.10">
    <property type="entry name" value="Translation factors"/>
    <property type="match status" value="1"/>
</dbReference>
<evidence type="ECO:0000256" key="9">
    <source>
        <dbReference type="ARBA" id="ARBA00061434"/>
    </source>
</evidence>
<dbReference type="SUPFAM" id="SSF52343">
    <property type="entry name" value="Ferredoxin reductase-like, C-terminal NADP-linked domain"/>
    <property type="match status" value="1"/>
</dbReference>
<evidence type="ECO:0000256" key="3">
    <source>
        <dbReference type="ARBA" id="ARBA00022714"/>
    </source>
</evidence>
<evidence type="ECO:0000259" key="10">
    <source>
        <dbReference type="PROSITE" id="PS51085"/>
    </source>
</evidence>
<evidence type="ECO:0000256" key="4">
    <source>
        <dbReference type="ARBA" id="ARBA00022723"/>
    </source>
</evidence>
<evidence type="ECO:0000256" key="8">
    <source>
        <dbReference type="ARBA" id="ARBA00023014"/>
    </source>
</evidence>
<protein>
    <submittedName>
        <fullName evidence="12">Iron-sulfur cluster-binding domain-containing protein</fullName>
    </submittedName>
</protein>
<dbReference type="InterPro" id="IPR050415">
    <property type="entry name" value="MRET"/>
</dbReference>
<dbReference type="PROSITE" id="PS51085">
    <property type="entry name" value="2FE2S_FER_2"/>
    <property type="match status" value="1"/>
</dbReference>
<feature type="domain" description="2Fe-2S ferredoxin-type" evidence="10">
    <location>
        <begin position="258"/>
        <end position="346"/>
    </location>
</feature>
<sequence length="346" mass="38504">MIQIWKTEKVIQETSDTKTIVFNPGNESFTYKAGQFINLSAKINGVTQSRSYSLSSSPGEIFPSVTIKRIEGGLVSNHIHEYADTITEWNVAGPQGLFHINAESSAQYVFIAGGSGITPIYSMVKDVLRNSAAEIFLLYTSKNIESKIFHSDLQKLELQYAKRLRIQYILTSGQAQNTPGTGYLPERLNRLMLKKLLKTHLGEKINESQFFVCGPPGLISLSEEVFSTLQIDPIQIHKEYFQPPVVEAPTIKIPESILEVLLHVREQTTLLSIRPGTSILDSALEDKIEMSYSCKSGTCGKCVGKLLAGKVHMHHNYALNEDQLNQGYILLCQSIPLNESVEIEVG</sequence>
<keyword evidence="6" id="KW-0560">Oxidoreductase</keyword>
<feature type="domain" description="FAD-binding FR-type" evidence="11">
    <location>
        <begin position="1"/>
        <end position="101"/>
    </location>
</feature>
<comment type="similarity">
    <text evidence="9">In the N-terminal section; belongs to the FAD-binding oxidoreductase type 6 family.</text>
</comment>
<dbReference type="Proteomes" id="UP000753802">
    <property type="component" value="Unassembled WGS sequence"/>
</dbReference>
<evidence type="ECO:0000313" key="13">
    <source>
        <dbReference type="Proteomes" id="UP000753802"/>
    </source>
</evidence>
<name>A0ABW9ZUA6_9BACT</name>
<dbReference type="Gene3D" id="3.40.50.80">
    <property type="entry name" value="Nucleotide-binding domain of ferredoxin-NADP reductase (FNR) module"/>
    <property type="match status" value="1"/>
</dbReference>
<dbReference type="PANTHER" id="PTHR47354:SF6">
    <property type="entry name" value="NADH OXIDOREDUCTASE HCR"/>
    <property type="match status" value="1"/>
</dbReference>
<keyword evidence="2" id="KW-0285">Flavoprotein</keyword>
<dbReference type="EMBL" id="JAACJS010000006">
    <property type="protein sequence ID" value="NCI49332.1"/>
    <property type="molecule type" value="Genomic_DNA"/>
</dbReference>
<dbReference type="SUPFAM" id="SSF54292">
    <property type="entry name" value="2Fe-2S ferredoxin-like"/>
    <property type="match status" value="1"/>
</dbReference>
<evidence type="ECO:0000259" key="11">
    <source>
        <dbReference type="PROSITE" id="PS51384"/>
    </source>
</evidence>
<dbReference type="RefSeq" id="WP_161817661.1">
    <property type="nucleotide sequence ID" value="NZ_JAACJS010000006.1"/>
</dbReference>
<dbReference type="InterPro" id="IPR008333">
    <property type="entry name" value="Cbr1-like_FAD-bd_dom"/>
</dbReference>
<evidence type="ECO:0000256" key="6">
    <source>
        <dbReference type="ARBA" id="ARBA00023002"/>
    </source>
</evidence>
<dbReference type="PRINTS" id="PR00410">
    <property type="entry name" value="PHEHYDRXLASE"/>
</dbReference>
<proteinExistence type="inferred from homology"/>
<dbReference type="Pfam" id="PF00970">
    <property type="entry name" value="FAD_binding_6"/>
    <property type="match status" value="1"/>
</dbReference>
<keyword evidence="5" id="KW-0274">FAD</keyword>
<evidence type="ECO:0000256" key="1">
    <source>
        <dbReference type="ARBA" id="ARBA00001974"/>
    </source>
</evidence>
<gene>
    <name evidence="12" type="ORF">GWC95_05325</name>
</gene>
<accession>A0ABW9ZUA6</accession>
<evidence type="ECO:0000313" key="12">
    <source>
        <dbReference type="EMBL" id="NCI49332.1"/>
    </source>
</evidence>
<comment type="cofactor">
    <cofactor evidence="1">
        <name>FAD</name>
        <dbReference type="ChEBI" id="CHEBI:57692"/>
    </cofactor>
</comment>
<keyword evidence="7" id="KW-0408">Iron</keyword>
<keyword evidence="8" id="KW-0411">Iron-sulfur</keyword>
<dbReference type="PRINTS" id="PR00371">
    <property type="entry name" value="FPNCR"/>
</dbReference>
<keyword evidence="13" id="KW-1185">Reference proteome</keyword>
<organism evidence="12 13">
    <name type="scientific">Sediminibacterium roseum</name>
    <dbReference type="NCBI Taxonomy" id="1978412"/>
    <lineage>
        <taxon>Bacteria</taxon>
        <taxon>Pseudomonadati</taxon>
        <taxon>Bacteroidota</taxon>
        <taxon>Chitinophagia</taxon>
        <taxon>Chitinophagales</taxon>
        <taxon>Chitinophagaceae</taxon>
        <taxon>Sediminibacterium</taxon>
    </lineage>
</organism>
<evidence type="ECO:0000256" key="7">
    <source>
        <dbReference type="ARBA" id="ARBA00023004"/>
    </source>
</evidence>
<dbReference type="Pfam" id="PF00175">
    <property type="entry name" value="NAD_binding_1"/>
    <property type="match status" value="1"/>
</dbReference>